<dbReference type="AlphaFoldDB" id="A0A218Z1Y6"/>
<evidence type="ECO:0000313" key="2">
    <source>
        <dbReference type="Proteomes" id="UP000242519"/>
    </source>
</evidence>
<protein>
    <submittedName>
        <fullName evidence="1">Uncharacterized protein</fullName>
    </submittedName>
</protein>
<dbReference type="InParanoid" id="A0A218Z1Y6"/>
<organism evidence="1 2">
    <name type="scientific">Diplocarpon coronariae</name>
    <dbReference type="NCBI Taxonomy" id="2795749"/>
    <lineage>
        <taxon>Eukaryota</taxon>
        <taxon>Fungi</taxon>
        <taxon>Dikarya</taxon>
        <taxon>Ascomycota</taxon>
        <taxon>Pezizomycotina</taxon>
        <taxon>Leotiomycetes</taxon>
        <taxon>Helotiales</taxon>
        <taxon>Drepanopezizaceae</taxon>
        <taxon>Diplocarpon</taxon>
    </lineage>
</organism>
<comment type="caution">
    <text evidence="1">The sequence shown here is derived from an EMBL/GenBank/DDBJ whole genome shotgun (WGS) entry which is preliminary data.</text>
</comment>
<name>A0A218Z1Y6_9HELO</name>
<reference evidence="1 2" key="1">
    <citation type="submission" date="2017-04" db="EMBL/GenBank/DDBJ databases">
        <title>Draft genome sequence of Marssonina coronaria NL1: causal agent of apple blotch.</title>
        <authorList>
            <person name="Cheng Q."/>
        </authorList>
    </citation>
    <scope>NUCLEOTIDE SEQUENCE [LARGE SCALE GENOMIC DNA]</scope>
    <source>
        <strain evidence="1 2">NL1</strain>
    </source>
</reference>
<dbReference type="EMBL" id="MZNU01000260">
    <property type="protein sequence ID" value="OWP01752.1"/>
    <property type="molecule type" value="Genomic_DNA"/>
</dbReference>
<accession>A0A218Z1Y6</accession>
<evidence type="ECO:0000313" key="1">
    <source>
        <dbReference type="EMBL" id="OWP01752.1"/>
    </source>
</evidence>
<dbReference type="Proteomes" id="UP000242519">
    <property type="component" value="Unassembled WGS sequence"/>
</dbReference>
<keyword evidence="2" id="KW-1185">Reference proteome</keyword>
<gene>
    <name evidence="1" type="ORF">B2J93_2344</name>
</gene>
<proteinExistence type="predicted"/>
<sequence>MPGFLTIPRELRDQIGHGFFTSPTGYLSFQHIPLSSPQTLKLFVTSPFTPSSDAVVRSFDYDPPFALLRTCKQLYFECAPLLWCYNNMLACPWSLIKQISTLPLAQQFRTGHVTLKVDLLSVEVWDAATICSLGKWAQGGCLKSLNMHLVDSDDMGLPGMKWRIAWRTAVREHLQIFERLGEDSAFRGVEKNIRLDSKAEKCVKGALEKVGSFEMVIGGLKSAMGCEMWIDGAFWDKEAVGCDVIYQFLRGSEKILEWLEAEL</sequence>